<sequence length="336" mass="35582">MNNPVQIRRNWTPSHPRACLPVTFRRSLSSSPTASSESSLSEHGGTRDSNASSGEIDDEACSEGMPPSPLSLSSPVQPPVIALSATEQHMRDKEPFSLATLASAQAQLAPTDMDSASRLSAVEPSAKDPNAASLPGEENLQGSVSLLDWGSLVLSSLTDIRMASPSAHSFNSATTDWSPLLPSLLPLATPPSGPTFVASTSAHPQEDTGDNFFVQFGQEMVHYLAAKYGFTQHVILKSAKSWACGTSLSIITTQQAAFGKNGAQTHGTGKIKLCQTVSPNSNGSTDQLIWCQPVNQPPEPMSRSRVHATIAGITGQMVYPLKIELSRHGQGHGQTT</sequence>
<organism evidence="2 3">
    <name type="scientific">Mycena metata</name>
    <dbReference type="NCBI Taxonomy" id="1033252"/>
    <lineage>
        <taxon>Eukaryota</taxon>
        <taxon>Fungi</taxon>
        <taxon>Dikarya</taxon>
        <taxon>Basidiomycota</taxon>
        <taxon>Agaricomycotina</taxon>
        <taxon>Agaricomycetes</taxon>
        <taxon>Agaricomycetidae</taxon>
        <taxon>Agaricales</taxon>
        <taxon>Marasmiineae</taxon>
        <taxon>Mycenaceae</taxon>
        <taxon>Mycena</taxon>
    </lineage>
</organism>
<name>A0AAD7HB62_9AGAR</name>
<feature type="region of interest" description="Disordered" evidence="1">
    <location>
        <begin position="22"/>
        <end position="76"/>
    </location>
</feature>
<gene>
    <name evidence="2" type="ORF">B0H16DRAFT_1476564</name>
</gene>
<reference evidence="2" key="1">
    <citation type="submission" date="2023-03" db="EMBL/GenBank/DDBJ databases">
        <title>Massive genome expansion in bonnet fungi (Mycena s.s.) driven by repeated elements and novel gene families across ecological guilds.</title>
        <authorList>
            <consortium name="Lawrence Berkeley National Laboratory"/>
            <person name="Harder C.B."/>
            <person name="Miyauchi S."/>
            <person name="Viragh M."/>
            <person name="Kuo A."/>
            <person name="Thoen E."/>
            <person name="Andreopoulos B."/>
            <person name="Lu D."/>
            <person name="Skrede I."/>
            <person name="Drula E."/>
            <person name="Henrissat B."/>
            <person name="Morin E."/>
            <person name="Kohler A."/>
            <person name="Barry K."/>
            <person name="LaButti K."/>
            <person name="Morin E."/>
            <person name="Salamov A."/>
            <person name="Lipzen A."/>
            <person name="Mereny Z."/>
            <person name="Hegedus B."/>
            <person name="Baldrian P."/>
            <person name="Stursova M."/>
            <person name="Weitz H."/>
            <person name="Taylor A."/>
            <person name="Grigoriev I.V."/>
            <person name="Nagy L.G."/>
            <person name="Martin F."/>
            <person name="Kauserud H."/>
        </authorList>
    </citation>
    <scope>NUCLEOTIDE SEQUENCE</scope>
    <source>
        <strain evidence="2">CBHHK182m</strain>
    </source>
</reference>
<dbReference type="Proteomes" id="UP001215598">
    <property type="component" value="Unassembled WGS sequence"/>
</dbReference>
<protein>
    <submittedName>
        <fullName evidence="2">Uncharacterized protein</fullName>
    </submittedName>
</protein>
<proteinExistence type="predicted"/>
<evidence type="ECO:0000256" key="1">
    <source>
        <dbReference type="SAM" id="MobiDB-lite"/>
    </source>
</evidence>
<feature type="region of interest" description="Disordered" evidence="1">
    <location>
        <begin position="109"/>
        <end position="137"/>
    </location>
</feature>
<keyword evidence="3" id="KW-1185">Reference proteome</keyword>
<evidence type="ECO:0000313" key="3">
    <source>
        <dbReference type="Proteomes" id="UP001215598"/>
    </source>
</evidence>
<accession>A0AAD7HB62</accession>
<dbReference type="EMBL" id="JARKIB010000287">
    <property type="protein sequence ID" value="KAJ7716720.1"/>
    <property type="molecule type" value="Genomic_DNA"/>
</dbReference>
<comment type="caution">
    <text evidence="2">The sequence shown here is derived from an EMBL/GenBank/DDBJ whole genome shotgun (WGS) entry which is preliminary data.</text>
</comment>
<feature type="compositionally biased region" description="Low complexity" evidence="1">
    <location>
        <begin position="27"/>
        <end position="42"/>
    </location>
</feature>
<evidence type="ECO:0000313" key="2">
    <source>
        <dbReference type="EMBL" id="KAJ7716720.1"/>
    </source>
</evidence>
<dbReference type="AlphaFoldDB" id="A0AAD7HB62"/>